<feature type="compositionally biased region" description="Basic residues" evidence="1">
    <location>
        <begin position="197"/>
        <end position="235"/>
    </location>
</feature>
<protein>
    <submittedName>
        <fullName evidence="2">Uncharacterized protein</fullName>
    </submittedName>
</protein>
<dbReference type="EMBL" id="MN739615">
    <property type="protein sequence ID" value="QHT16025.1"/>
    <property type="molecule type" value="Genomic_DNA"/>
</dbReference>
<dbReference type="AlphaFoldDB" id="A0A6C0DKD9"/>
<evidence type="ECO:0000256" key="1">
    <source>
        <dbReference type="SAM" id="MobiDB-lite"/>
    </source>
</evidence>
<name>A0A6C0DKD9_9ZZZZ</name>
<sequence>MATFTPSYKKQKTFTFDENSINSSKNCIPGPNVVFPNKRELTIGQYLENVNNIGSLGCNPNQYPKFTNNKYCCVEADQKSNPQEILDYVNGLLEYAMTNVNPTVFNKYLNVIDFLINERKEILSENTNLQDNIQLDENFKNIDEWYEYSKKEANAIQEYRPNPVPENSFDNALQTITKHHTIQNKKRTSADMYGRGGQKKKTKKCCRNKIKLTNKKQHHHKRSYKNKKHRTYKEK</sequence>
<evidence type="ECO:0000313" key="2">
    <source>
        <dbReference type="EMBL" id="QHT16025.1"/>
    </source>
</evidence>
<accession>A0A6C0DKD9</accession>
<organism evidence="2">
    <name type="scientific">viral metagenome</name>
    <dbReference type="NCBI Taxonomy" id="1070528"/>
    <lineage>
        <taxon>unclassified sequences</taxon>
        <taxon>metagenomes</taxon>
        <taxon>organismal metagenomes</taxon>
    </lineage>
</organism>
<proteinExistence type="predicted"/>
<feature type="region of interest" description="Disordered" evidence="1">
    <location>
        <begin position="180"/>
        <end position="235"/>
    </location>
</feature>
<reference evidence="2" key="1">
    <citation type="journal article" date="2020" name="Nature">
        <title>Giant virus diversity and host interactions through global metagenomics.</title>
        <authorList>
            <person name="Schulz F."/>
            <person name="Roux S."/>
            <person name="Paez-Espino D."/>
            <person name="Jungbluth S."/>
            <person name="Walsh D.A."/>
            <person name="Denef V.J."/>
            <person name="McMahon K.D."/>
            <person name="Konstantinidis K.T."/>
            <person name="Eloe-Fadrosh E.A."/>
            <person name="Kyrpides N.C."/>
            <person name="Woyke T."/>
        </authorList>
    </citation>
    <scope>NUCLEOTIDE SEQUENCE</scope>
    <source>
        <strain evidence="2">GVMAG-M-3300023174-182</strain>
    </source>
</reference>